<feature type="transmembrane region" description="Helical" evidence="1">
    <location>
        <begin position="327"/>
        <end position="347"/>
    </location>
</feature>
<protein>
    <submittedName>
        <fullName evidence="2">Uncharacterized protein</fullName>
    </submittedName>
</protein>
<feature type="transmembrane region" description="Helical" evidence="1">
    <location>
        <begin position="169"/>
        <end position="196"/>
    </location>
</feature>
<feature type="transmembrane region" description="Helical" evidence="1">
    <location>
        <begin position="98"/>
        <end position="120"/>
    </location>
</feature>
<gene>
    <name evidence="2" type="ORF">ACFSCY_29185</name>
</gene>
<evidence type="ECO:0000313" key="3">
    <source>
        <dbReference type="Proteomes" id="UP001597145"/>
    </source>
</evidence>
<proteinExistence type="predicted"/>
<organism evidence="2 3">
    <name type="scientific">Pseudonocardia aurantiaca</name>
    <dbReference type="NCBI Taxonomy" id="75290"/>
    <lineage>
        <taxon>Bacteria</taxon>
        <taxon>Bacillati</taxon>
        <taxon>Actinomycetota</taxon>
        <taxon>Actinomycetes</taxon>
        <taxon>Pseudonocardiales</taxon>
        <taxon>Pseudonocardiaceae</taxon>
        <taxon>Pseudonocardia</taxon>
    </lineage>
</organism>
<evidence type="ECO:0000313" key="2">
    <source>
        <dbReference type="EMBL" id="MFD1533507.1"/>
    </source>
</evidence>
<feature type="transmembrane region" description="Helical" evidence="1">
    <location>
        <begin position="265"/>
        <end position="282"/>
    </location>
</feature>
<dbReference type="RefSeq" id="WP_343985472.1">
    <property type="nucleotide sequence ID" value="NZ_BAAAJG010000026.1"/>
</dbReference>
<feature type="transmembrane region" description="Helical" evidence="1">
    <location>
        <begin position="294"/>
        <end position="315"/>
    </location>
</feature>
<keyword evidence="1" id="KW-0472">Membrane</keyword>
<dbReference type="Proteomes" id="UP001597145">
    <property type="component" value="Unassembled WGS sequence"/>
</dbReference>
<feature type="transmembrane region" description="Helical" evidence="1">
    <location>
        <begin position="65"/>
        <end position="86"/>
    </location>
</feature>
<feature type="transmembrane region" description="Helical" evidence="1">
    <location>
        <begin position="24"/>
        <end position="45"/>
    </location>
</feature>
<name>A0ABW4FSN5_9PSEU</name>
<feature type="transmembrane region" description="Helical" evidence="1">
    <location>
        <begin position="132"/>
        <end position="157"/>
    </location>
</feature>
<accession>A0ABW4FSN5</accession>
<dbReference type="EMBL" id="JBHUCP010000025">
    <property type="protein sequence ID" value="MFD1533507.1"/>
    <property type="molecule type" value="Genomic_DNA"/>
</dbReference>
<reference evidence="3" key="1">
    <citation type="journal article" date="2019" name="Int. J. Syst. Evol. Microbiol.">
        <title>The Global Catalogue of Microorganisms (GCM) 10K type strain sequencing project: providing services to taxonomists for standard genome sequencing and annotation.</title>
        <authorList>
            <consortium name="The Broad Institute Genomics Platform"/>
            <consortium name="The Broad Institute Genome Sequencing Center for Infectious Disease"/>
            <person name="Wu L."/>
            <person name="Ma J."/>
        </authorList>
    </citation>
    <scope>NUCLEOTIDE SEQUENCE [LARGE SCALE GENOMIC DNA]</scope>
    <source>
        <strain evidence="3">JCM 12165</strain>
    </source>
</reference>
<comment type="caution">
    <text evidence="2">The sequence shown here is derived from an EMBL/GenBank/DDBJ whole genome shotgun (WGS) entry which is preliminary data.</text>
</comment>
<evidence type="ECO:0000256" key="1">
    <source>
        <dbReference type="SAM" id="Phobius"/>
    </source>
</evidence>
<keyword evidence="3" id="KW-1185">Reference proteome</keyword>
<keyword evidence="1" id="KW-0812">Transmembrane</keyword>
<feature type="transmembrane region" description="Helical" evidence="1">
    <location>
        <begin position="216"/>
        <end position="235"/>
    </location>
</feature>
<sequence length="367" mass="39233">MATTVGTQPTWYLFRSSGEARPLASMRTNVVTTVLAVWFTLGLFLDAYAHSTFPQLETFFTPWHAVFYSGFAATAAWVLWTVWGHVQQGRRGIAAVPVGYGMTMVALPVFAVSGGIDLVWHEVIGIETTTDIFFSPSHLGLIGSMIVILTSPLRAAWGDPDLARPSLRALLPGVVTLAFAASLVLLFLSYGNALYFGPRGIVEFFSTVDDGRADMLASHIVLTNVVLLAPLLLLARRWHLPLGAATICFSASALISATITGFEQLTIPLTIVAAGVVVDLLARWLRPTAQRRNAFWGFGAAAGFAIWALYVGVASATQGTLPAVAEFWTGMPIITALLGWLLAALMLPTPLPVSSPVASERETSSAG</sequence>
<feature type="transmembrane region" description="Helical" evidence="1">
    <location>
        <begin position="242"/>
        <end position="259"/>
    </location>
</feature>
<keyword evidence="1" id="KW-1133">Transmembrane helix</keyword>